<proteinExistence type="inferred from homology"/>
<reference evidence="11 12" key="1">
    <citation type="submission" date="2013-02" db="EMBL/GenBank/DDBJ databases">
        <title>Draft genome sequence of Amycolatopsis vancoresmycina strain DSM 44592T.</title>
        <authorList>
            <person name="Kumar S."/>
            <person name="Kaur N."/>
            <person name="Kaur C."/>
            <person name="Raghava G.P.S."/>
            <person name="Mayilraj S."/>
        </authorList>
    </citation>
    <scope>NUCLEOTIDE SEQUENCE [LARGE SCALE GENOMIC DNA]</scope>
    <source>
        <strain evidence="11 12">DSM 44592</strain>
    </source>
</reference>
<feature type="non-terminal residue" evidence="11">
    <location>
        <position position="207"/>
    </location>
</feature>
<dbReference type="PANTHER" id="PTHR23513:SF9">
    <property type="entry name" value="ENTEROBACTIN EXPORTER ENTS"/>
    <property type="match status" value="1"/>
</dbReference>
<feature type="transmembrane region" description="Helical" evidence="9">
    <location>
        <begin position="20"/>
        <end position="39"/>
    </location>
</feature>
<dbReference type="GO" id="GO:0005886">
    <property type="term" value="C:plasma membrane"/>
    <property type="evidence" value="ECO:0007669"/>
    <property type="project" value="UniProtKB-SubCell"/>
</dbReference>
<keyword evidence="6 9" id="KW-0472">Membrane</keyword>
<feature type="transmembrane region" description="Helical" evidence="9">
    <location>
        <begin position="76"/>
        <end position="97"/>
    </location>
</feature>
<comment type="subcellular location">
    <subcellularLocation>
        <location evidence="1">Cell inner membrane</location>
        <topology evidence="1">Multi-pass membrane protein</topology>
    </subcellularLocation>
</comment>
<keyword evidence="5 9" id="KW-1133">Transmembrane helix</keyword>
<accession>R1FLR4</accession>
<dbReference type="InterPro" id="IPR036259">
    <property type="entry name" value="MFS_trans_sf"/>
</dbReference>
<dbReference type="OrthoDB" id="4544213at2"/>
<evidence type="ECO:0000256" key="4">
    <source>
        <dbReference type="ARBA" id="ARBA00022692"/>
    </source>
</evidence>
<evidence type="ECO:0000256" key="2">
    <source>
        <dbReference type="ARBA" id="ARBA00022448"/>
    </source>
</evidence>
<keyword evidence="12" id="KW-1185">Reference proteome</keyword>
<evidence type="ECO:0000256" key="9">
    <source>
        <dbReference type="SAM" id="Phobius"/>
    </source>
</evidence>
<sequence>MTTRLSRNRNYQLLWGSQALSEAGFSASMIALPLLVLTVTGSPALSGLVLGVDAMAQLVAGLPAGALADRWDRKKILLGCEAVYALAVGSLAAAIWWDVVGVPQLVAVAAVMGCCRSLFGPAEGAMLAGVVPAAQLPTAVAMNSARGALGQLSGTATGGFLYGLGRAVPFAFDVFVHLVSLVALLFVRAPQPAAAPAGGGHLGREMA</sequence>
<dbReference type="PROSITE" id="PS50850">
    <property type="entry name" value="MFS"/>
    <property type="match status" value="1"/>
</dbReference>
<feature type="transmembrane region" description="Helical" evidence="9">
    <location>
        <begin position="167"/>
        <end position="187"/>
    </location>
</feature>
<evidence type="ECO:0000313" key="11">
    <source>
        <dbReference type="EMBL" id="EOD60477.1"/>
    </source>
</evidence>
<evidence type="ECO:0000256" key="8">
    <source>
        <dbReference type="ARBA" id="ARBA00040914"/>
    </source>
</evidence>
<dbReference type="CDD" id="cd06173">
    <property type="entry name" value="MFS_MefA_like"/>
    <property type="match status" value="1"/>
</dbReference>
<organism evidence="11 12">
    <name type="scientific">Amycolatopsis vancoresmycina DSM 44592</name>
    <dbReference type="NCBI Taxonomy" id="1292037"/>
    <lineage>
        <taxon>Bacteria</taxon>
        <taxon>Bacillati</taxon>
        <taxon>Actinomycetota</taxon>
        <taxon>Actinomycetes</taxon>
        <taxon>Pseudonocardiales</taxon>
        <taxon>Pseudonocardiaceae</taxon>
        <taxon>Amycolatopsis</taxon>
    </lineage>
</organism>
<dbReference type="InterPro" id="IPR011701">
    <property type="entry name" value="MFS"/>
</dbReference>
<comment type="similarity">
    <text evidence="7">Belongs to the major facilitator superfamily. Drug:H(+) antiporter-3 (DHA3) (TC 2.A.1.21) family.</text>
</comment>
<dbReference type="AlphaFoldDB" id="R1FLR4"/>
<feature type="transmembrane region" description="Helical" evidence="9">
    <location>
        <begin position="45"/>
        <end position="64"/>
    </location>
</feature>
<dbReference type="Pfam" id="PF07690">
    <property type="entry name" value="MFS_1"/>
    <property type="match status" value="1"/>
</dbReference>
<comment type="caution">
    <text evidence="11">The sequence shown here is derived from an EMBL/GenBank/DDBJ whole genome shotgun (WGS) entry which is preliminary data.</text>
</comment>
<keyword evidence="4 9" id="KW-0812">Transmembrane</keyword>
<dbReference type="Gene3D" id="1.20.1250.20">
    <property type="entry name" value="MFS general substrate transporter like domains"/>
    <property type="match status" value="1"/>
</dbReference>
<protein>
    <recommendedName>
        <fullName evidence="8">Multidrug efflux pump Tap</fullName>
    </recommendedName>
</protein>
<dbReference type="Proteomes" id="UP000014139">
    <property type="component" value="Unassembled WGS sequence"/>
</dbReference>
<dbReference type="SUPFAM" id="SSF103473">
    <property type="entry name" value="MFS general substrate transporter"/>
    <property type="match status" value="1"/>
</dbReference>
<dbReference type="GO" id="GO:0022857">
    <property type="term" value="F:transmembrane transporter activity"/>
    <property type="evidence" value="ECO:0007669"/>
    <property type="project" value="InterPro"/>
</dbReference>
<feature type="domain" description="Major facilitator superfamily (MFS) profile" evidence="10">
    <location>
        <begin position="1"/>
        <end position="207"/>
    </location>
</feature>
<dbReference type="PANTHER" id="PTHR23513">
    <property type="entry name" value="INTEGRAL MEMBRANE EFFLUX PROTEIN-RELATED"/>
    <property type="match status" value="1"/>
</dbReference>
<evidence type="ECO:0000256" key="5">
    <source>
        <dbReference type="ARBA" id="ARBA00022989"/>
    </source>
</evidence>
<dbReference type="RefSeq" id="WP_004561362.1">
    <property type="nucleotide sequence ID" value="NZ_AOUO01000708.1"/>
</dbReference>
<dbReference type="EMBL" id="AOUO01000708">
    <property type="protein sequence ID" value="EOD60477.1"/>
    <property type="molecule type" value="Genomic_DNA"/>
</dbReference>
<evidence type="ECO:0000313" key="12">
    <source>
        <dbReference type="Proteomes" id="UP000014139"/>
    </source>
</evidence>
<keyword evidence="3" id="KW-1003">Cell membrane</keyword>
<dbReference type="InterPro" id="IPR020846">
    <property type="entry name" value="MFS_dom"/>
</dbReference>
<evidence type="ECO:0000256" key="7">
    <source>
        <dbReference type="ARBA" id="ARBA00038075"/>
    </source>
</evidence>
<evidence type="ECO:0000259" key="10">
    <source>
        <dbReference type="PROSITE" id="PS50850"/>
    </source>
</evidence>
<evidence type="ECO:0000256" key="3">
    <source>
        <dbReference type="ARBA" id="ARBA00022475"/>
    </source>
</evidence>
<evidence type="ECO:0000256" key="6">
    <source>
        <dbReference type="ARBA" id="ARBA00023136"/>
    </source>
</evidence>
<name>R1FLR4_9PSEU</name>
<evidence type="ECO:0000256" key="1">
    <source>
        <dbReference type="ARBA" id="ARBA00004429"/>
    </source>
</evidence>
<gene>
    <name evidence="11" type="ORF">H480_40940</name>
</gene>
<keyword evidence="2" id="KW-0813">Transport</keyword>